<accession>A0A417YY99</accession>
<dbReference type="RefSeq" id="WP_118919444.1">
    <property type="nucleotide sequence ID" value="NZ_QWEG01000002.1"/>
</dbReference>
<keyword evidence="2" id="KW-1185">Reference proteome</keyword>
<dbReference type="Proteomes" id="UP000284416">
    <property type="component" value="Unassembled WGS sequence"/>
</dbReference>
<dbReference type="OrthoDB" id="2690514at2"/>
<proteinExistence type="predicted"/>
<dbReference type="EMBL" id="QWEG01000002">
    <property type="protein sequence ID" value="RHW42748.1"/>
    <property type="molecule type" value="Genomic_DNA"/>
</dbReference>
<dbReference type="Pfam" id="PF10720">
    <property type="entry name" value="DUF2515"/>
    <property type="match status" value="1"/>
</dbReference>
<evidence type="ECO:0000313" key="1">
    <source>
        <dbReference type="EMBL" id="RHW42748.1"/>
    </source>
</evidence>
<organism evidence="1 2">
    <name type="scientific">Neobacillus notoginsengisoli</name>
    <dbReference type="NCBI Taxonomy" id="1578198"/>
    <lineage>
        <taxon>Bacteria</taxon>
        <taxon>Bacillati</taxon>
        <taxon>Bacillota</taxon>
        <taxon>Bacilli</taxon>
        <taxon>Bacillales</taxon>
        <taxon>Bacillaceae</taxon>
        <taxon>Neobacillus</taxon>
    </lineage>
</organism>
<name>A0A417YY99_9BACI</name>
<protein>
    <submittedName>
        <fullName evidence="1">DUF2515 domain-containing protein</fullName>
    </submittedName>
</protein>
<comment type="caution">
    <text evidence="1">The sequence shown here is derived from an EMBL/GenBank/DDBJ whole genome shotgun (WGS) entry which is preliminary data.</text>
</comment>
<gene>
    <name evidence="1" type="ORF">D1B31_03960</name>
</gene>
<sequence length="398" mass="46961">MFLNFFLQKKKPLPEYLATIQKELKKKNKTASPIVQLAAHEERVVTEIRNRTSGLNKNNVTRTQAYLDFYLRFPEIHWAFLGHMVSRNGGWNMTDLKGGLVSRLLGKKEALAFFTFLERANWLIFQDAYPQFLLYEESRNRGKNLFHLLPHFHVSTFMETIWNFFWEKKDLYTLTVGLIINEQTYLETRVLQNSAFQEKVIHTLQFQLHDLLSMNHILFPYVENGTVRFVGQTLRHFESLETRIVFGKRIYALLFENAERLKRIKQWATATPHTGSRKDYWPHLFNDIEELTPEIQLIPRIWSCQLAPGAAKIYSPRLESAWQNQQHPPAETGDWFHDWKIIDALIPLEEKVEGDIKYDYCKTLERIELAALAKKAVLFRNPDDDPRDDVRIITRHLS</sequence>
<evidence type="ECO:0000313" key="2">
    <source>
        <dbReference type="Proteomes" id="UP000284416"/>
    </source>
</evidence>
<dbReference type="AlphaFoldDB" id="A0A417YY99"/>
<reference evidence="1 2" key="1">
    <citation type="journal article" date="2017" name="Int. J. Syst. Evol. Microbiol.">
        <title>Bacillus notoginsengisoli sp. nov., a novel bacterium isolated from the rhizosphere of Panax notoginseng.</title>
        <authorList>
            <person name="Zhang M.Y."/>
            <person name="Cheng J."/>
            <person name="Cai Y."/>
            <person name="Zhang T.Y."/>
            <person name="Wu Y.Y."/>
            <person name="Manikprabhu D."/>
            <person name="Li W.J."/>
            <person name="Zhang Y.X."/>
        </authorList>
    </citation>
    <scope>NUCLEOTIDE SEQUENCE [LARGE SCALE GENOMIC DNA]</scope>
    <source>
        <strain evidence="1 2">JCM 30743</strain>
    </source>
</reference>
<dbReference type="InterPro" id="IPR019658">
    <property type="entry name" value="DUF2515"/>
</dbReference>